<reference evidence="2" key="1">
    <citation type="journal article" date="2015" name="Nature">
        <title>Complex archaea that bridge the gap between prokaryotes and eukaryotes.</title>
        <authorList>
            <person name="Spang A."/>
            <person name="Saw J.H."/>
            <person name="Jorgensen S.L."/>
            <person name="Zaremba-Niedzwiedzka K."/>
            <person name="Martijn J."/>
            <person name="Lind A.E."/>
            <person name="van Eijk R."/>
            <person name="Schleper C."/>
            <person name="Guy L."/>
            <person name="Ettema T.J."/>
        </authorList>
    </citation>
    <scope>NUCLEOTIDE SEQUENCE</scope>
</reference>
<dbReference type="Gene3D" id="3.20.20.140">
    <property type="entry name" value="Metal-dependent hydrolases"/>
    <property type="match status" value="1"/>
</dbReference>
<gene>
    <name evidence="2" type="ORF">LCGC14_1025340</name>
</gene>
<protein>
    <recommendedName>
        <fullName evidence="1">Polymerase/histidinol phosphatase N-terminal domain-containing protein</fullName>
    </recommendedName>
</protein>
<dbReference type="InterPro" id="IPR003141">
    <property type="entry name" value="Pol/His_phosphatase_N"/>
</dbReference>
<accession>A0A0F9N0S7</accession>
<dbReference type="PANTHER" id="PTHR36928:SF1">
    <property type="entry name" value="PHOSPHATASE YCDX-RELATED"/>
    <property type="match status" value="1"/>
</dbReference>
<dbReference type="InterPro" id="IPR004013">
    <property type="entry name" value="PHP_dom"/>
</dbReference>
<dbReference type="EMBL" id="LAZR01004122">
    <property type="protein sequence ID" value="KKN11559.1"/>
    <property type="molecule type" value="Genomic_DNA"/>
</dbReference>
<dbReference type="InterPro" id="IPR016195">
    <property type="entry name" value="Pol/histidinol_Pase-like"/>
</dbReference>
<dbReference type="GO" id="GO:0005829">
    <property type="term" value="C:cytosol"/>
    <property type="evidence" value="ECO:0007669"/>
    <property type="project" value="TreeGrafter"/>
</dbReference>
<dbReference type="Pfam" id="PF02811">
    <property type="entry name" value="PHP"/>
    <property type="match status" value="1"/>
</dbReference>
<dbReference type="InterPro" id="IPR050243">
    <property type="entry name" value="PHP_phosphatase"/>
</dbReference>
<feature type="domain" description="Polymerase/histidinol phosphatase N-terminal" evidence="1">
    <location>
        <begin position="6"/>
        <end position="92"/>
    </location>
</feature>
<evidence type="ECO:0000313" key="2">
    <source>
        <dbReference type="EMBL" id="KKN11559.1"/>
    </source>
</evidence>
<dbReference type="AlphaFoldDB" id="A0A0F9N0S7"/>
<sequence>MTLPRINLHIHSNFSDGKNSIQQIVEGALKRKLNYIAITDHYTDSWKSWVSSLEDDNIISEYLEEITFCQNYLRNNNKHLIIQKGLEVDLGSSEQFVKRIQPYEFDLILFEYLQTLEGIAFVRNVINFWKKLPNDGIKFPILGLAHFDPSYFIYGNTDILIQFLKKFNIYFEFNPRYPQFYSPQYESFFEKIRDNHIPVGIGSDSHSIASIDNLDEPLEMIKYYNLERNLQILIDTLEARNKF</sequence>
<dbReference type="GO" id="GO:0042578">
    <property type="term" value="F:phosphoric ester hydrolase activity"/>
    <property type="evidence" value="ECO:0007669"/>
    <property type="project" value="TreeGrafter"/>
</dbReference>
<dbReference type="SUPFAM" id="SSF89550">
    <property type="entry name" value="PHP domain-like"/>
    <property type="match status" value="1"/>
</dbReference>
<proteinExistence type="predicted"/>
<evidence type="ECO:0000259" key="1">
    <source>
        <dbReference type="SMART" id="SM00481"/>
    </source>
</evidence>
<comment type="caution">
    <text evidence="2">The sequence shown here is derived from an EMBL/GenBank/DDBJ whole genome shotgun (WGS) entry which is preliminary data.</text>
</comment>
<name>A0A0F9N0S7_9ZZZZ</name>
<dbReference type="SMART" id="SM00481">
    <property type="entry name" value="POLIIIAc"/>
    <property type="match status" value="1"/>
</dbReference>
<organism evidence="2">
    <name type="scientific">marine sediment metagenome</name>
    <dbReference type="NCBI Taxonomy" id="412755"/>
    <lineage>
        <taxon>unclassified sequences</taxon>
        <taxon>metagenomes</taxon>
        <taxon>ecological metagenomes</taxon>
    </lineage>
</organism>
<dbReference type="GO" id="GO:0008270">
    <property type="term" value="F:zinc ion binding"/>
    <property type="evidence" value="ECO:0007669"/>
    <property type="project" value="TreeGrafter"/>
</dbReference>
<dbReference type="PANTHER" id="PTHR36928">
    <property type="entry name" value="PHOSPHATASE YCDX-RELATED"/>
    <property type="match status" value="1"/>
</dbReference>